<comment type="caution">
    <text evidence="2">The sequence shown here is derived from an EMBL/GenBank/DDBJ whole genome shotgun (WGS) entry which is preliminary data.</text>
</comment>
<organism evidence="2 3">
    <name type="scientific">Aestuariirhabdus litorea</name>
    <dbReference type="NCBI Taxonomy" id="2528527"/>
    <lineage>
        <taxon>Bacteria</taxon>
        <taxon>Pseudomonadati</taxon>
        <taxon>Pseudomonadota</taxon>
        <taxon>Gammaproteobacteria</taxon>
        <taxon>Oceanospirillales</taxon>
        <taxon>Aestuariirhabdaceae</taxon>
        <taxon>Aestuariirhabdus</taxon>
    </lineage>
</organism>
<gene>
    <name evidence="2" type="ORF">D0544_15985</name>
</gene>
<evidence type="ECO:0000313" key="3">
    <source>
        <dbReference type="Proteomes" id="UP000280792"/>
    </source>
</evidence>
<dbReference type="EMBL" id="QWEZ01000002">
    <property type="protein sequence ID" value="RRJ83321.1"/>
    <property type="molecule type" value="Genomic_DNA"/>
</dbReference>
<sequence length="367" mass="39303">MSIIPLPTKGPDQGTVHAIPLTQQRLQRVKAAYSTRHLRLKDARYLLEGALEPAWGDLVLARIERIGQHTRIELGCGRRAHLHLGDEVLLCYGARYAPDQFEAVVPTTLGPCDMVAAGGVAAHCRLRHRSMKQPTRIAPIGLLADAQGERLNLQRYRLAEPADAARRPPVYAVLGTMMNAGKTTTAAMLIRGFKQQGLRVGAAKVTGTGAGCDRWVMTDAGADRMIDFTDLGEPSTYGLPPQRIEQLLQQSVAYLSAEGMEVIVVEVADGLLQQETSALIESPLFHSTIDGLLFAASDAMGALAGVQLLQSKGLEPLAVSGAMTASPLATQEARELLEIPVATSDQLAGGHGIPHHPSLPLHQPAWG</sequence>
<dbReference type="AlphaFoldDB" id="A0A3P3VKP9"/>
<keyword evidence="3" id="KW-1185">Reference proteome</keyword>
<dbReference type="CDD" id="cd01983">
    <property type="entry name" value="SIMIBI"/>
    <property type="match status" value="1"/>
</dbReference>
<proteinExistence type="predicted"/>
<protein>
    <submittedName>
        <fullName evidence="2">DUF1611 domain-containing protein</fullName>
    </submittedName>
</protein>
<reference evidence="2 3" key="2">
    <citation type="submission" date="2018-12" db="EMBL/GenBank/DDBJ databases">
        <title>Simiduia agarivorans gen. nov., sp. nov., a marine, agarolytic bacterium isolated from shallow coastal water from Keelung, Taiwan.</title>
        <authorList>
            <person name="Shieh W.Y."/>
        </authorList>
    </citation>
    <scope>NUCLEOTIDE SEQUENCE [LARGE SCALE GENOMIC DNA]</scope>
    <source>
        <strain evidence="2 3">GTF-13</strain>
    </source>
</reference>
<evidence type="ECO:0000256" key="1">
    <source>
        <dbReference type="SAM" id="MobiDB-lite"/>
    </source>
</evidence>
<dbReference type="InterPro" id="IPR027417">
    <property type="entry name" value="P-loop_NTPase"/>
</dbReference>
<name>A0A3P3VKP9_9GAMM</name>
<accession>A0A3P3VKP9</accession>
<dbReference type="Gene3D" id="3.40.50.300">
    <property type="entry name" value="P-loop containing nucleotide triphosphate hydrolases"/>
    <property type="match status" value="1"/>
</dbReference>
<dbReference type="RefSeq" id="WP_125017903.1">
    <property type="nucleotide sequence ID" value="NZ_QWEZ01000002.1"/>
</dbReference>
<reference evidence="2 3" key="1">
    <citation type="submission" date="2018-08" db="EMBL/GenBank/DDBJ databases">
        <authorList>
            <person name="Khan S.A."/>
        </authorList>
    </citation>
    <scope>NUCLEOTIDE SEQUENCE [LARGE SCALE GENOMIC DNA]</scope>
    <source>
        <strain evidence="2 3">GTF-13</strain>
    </source>
</reference>
<feature type="region of interest" description="Disordered" evidence="1">
    <location>
        <begin position="347"/>
        <end position="367"/>
    </location>
</feature>
<dbReference type="Proteomes" id="UP000280792">
    <property type="component" value="Unassembled WGS sequence"/>
</dbReference>
<dbReference type="SUPFAM" id="SSF52540">
    <property type="entry name" value="P-loop containing nucleoside triphosphate hydrolases"/>
    <property type="match status" value="1"/>
</dbReference>
<evidence type="ECO:0000313" key="2">
    <source>
        <dbReference type="EMBL" id="RRJ83321.1"/>
    </source>
</evidence>